<protein>
    <submittedName>
        <fullName evidence="2">Uncharacterized protein</fullName>
    </submittedName>
</protein>
<keyword evidence="1" id="KW-0472">Membrane</keyword>
<feature type="transmembrane region" description="Helical" evidence="1">
    <location>
        <begin position="273"/>
        <end position="292"/>
    </location>
</feature>
<proteinExistence type="predicted"/>
<accession>A0A0F9U0N1</accession>
<dbReference type="EMBL" id="LAZR01000163">
    <property type="protein sequence ID" value="KKN85134.1"/>
    <property type="molecule type" value="Genomic_DNA"/>
</dbReference>
<sequence length="296" mass="32064">MSQNRNYLEEFALTVRQIGDNVSLPAFWEKNSQEWGVSPAVQAGIVGLYRDGRLSCSGKPGSMTFYTTGSSNPVARMFSKVTTYRQVFFTALFTVVLMQVLLSQSAWITDVIALCLACIGLVGYFSKVSQSYYSGVLSACVPGRGSRLSYLGVLGIYNAGWFSAGGYIYLLIKRLAESEYVSAGGVGPLYSVVEDVIVEMQGVFSNLATKDAIELITALGIVAISYWVVKLGAALTGVFFSGLGFEGSYSTLARHNLYNKYLGRSEIVTSKGFASLFVVGLLVCTFLMGSQIQSYL</sequence>
<feature type="transmembrane region" description="Helical" evidence="1">
    <location>
        <begin position="107"/>
        <end position="128"/>
    </location>
</feature>
<name>A0A0F9U0N1_9ZZZZ</name>
<comment type="caution">
    <text evidence="2">The sequence shown here is derived from an EMBL/GenBank/DDBJ whole genome shotgun (WGS) entry which is preliminary data.</text>
</comment>
<feature type="transmembrane region" description="Helical" evidence="1">
    <location>
        <begin position="148"/>
        <end position="172"/>
    </location>
</feature>
<reference evidence="2" key="1">
    <citation type="journal article" date="2015" name="Nature">
        <title>Complex archaea that bridge the gap between prokaryotes and eukaryotes.</title>
        <authorList>
            <person name="Spang A."/>
            <person name="Saw J.H."/>
            <person name="Jorgensen S.L."/>
            <person name="Zaremba-Niedzwiedzka K."/>
            <person name="Martijn J."/>
            <person name="Lind A.E."/>
            <person name="van Eijk R."/>
            <person name="Schleper C."/>
            <person name="Guy L."/>
            <person name="Ettema T.J."/>
        </authorList>
    </citation>
    <scope>NUCLEOTIDE SEQUENCE</scope>
</reference>
<gene>
    <name evidence="2" type="ORF">LCGC14_0283030</name>
</gene>
<feature type="transmembrane region" description="Helical" evidence="1">
    <location>
        <begin position="83"/>
        <end position="102"/>
    </location>
</feature>
<keyword evidence="1" id="KW-1133">Transmembrane helix</keyword>
<evidence type="ECO:0000313" key="2">
    <source>
        <dbReference type="EMBL" id="KKN85134.1"/>
    </source>
</evidence>
<dbReference type="AlphaFoldDB" id="A0A0F9U0N1"/>
<feature type="transmembrane region" description="Helical" evidence="1">
    <location>
        <begin position="235"/>
        <end position="252"/>
    </location>
</feature>
<keyword evidence="1" id="KW-0812">Transmembrane</keyword>
<organism evidence="2">
    <name type="scientific">marine sediment metagenome</name>
    <dbReference type="NCBI Taxonomy" id="412755"/>
    <lineage>
        <taxon>unclassified sequences</taxon>
        <taxon>metagenomes</taxon>
        <taxon>ecological metagenomes</taxon>
    </lineage>
</organism>
<evidence type="ECO:0000256" key="1">
    <source>
        <dbReference type="SAM" id="Phobius"/>
    </source>
</evidence>